<name>A0ABT7V6X4_9ACTN</name>
<keyword evidence="2 5" id="KW-0238">DNA-binding</keyword>
<dbReference type="InterPro" id="IPR010982">
    <property type="entry name" value="Lambda_DNA-bd_dom_sf"/>
</dbReference>
<comment type="caution">
    <text evidence="5">The sequence shown here is derived from an EMBL/GenBank/DDBJ whole genome shotgun (WGS) entry which is preliminary data.</text>
</comment>
<dbReference type="CDD" id="cd01392">
    <property type="entry name" value="HTH_LacI"/>
    <property type="match status" value="1"/>
</dbReference>
<dbReference type="RefSeq" id="WP_204673255.1">
    <property type="nucleotide sequence ID" value="NZ_JACJKQ010000016.1"/>
</dbReference>
<dbReference type="InterPro" id="IPR046335">
    <property type="entry name" value="LacI/GalR-like_sensor"/>
</dbReference>
<keyword evidence="6" id="KW-1185">Reference proteome</keyword>
<dbReference type="Pfam" id="PF00356">
    <property type="entry name" value="LacI"/>
    <property type="match status" value="1"/>
</dbReference>
<dbReference type="GO" id="GO:0003677">
    <property type="term" value="F:DNA binding"/>
    <property type="evidence" value="ECO:0007669"/>
    <property type="project" value="UniProtKB-KW"/>
</dbReference>
<dbReference type="Proteomes" id="UP001529421">
    <property type="component" value="Unassembled WGS sequence"/>
</dbReference>
<evidence type="ECO:0000256" key="3">
    <source>
        <dbReference type="ARBA" id="ARBA00023163"/>
    </source>
</evidence>
<dbReference type="Gene3D" id="3.40.50.2300">
    <property type="match status" value="2"/>
</dbReference>
<sequence>MDIRDIAALSGYSVGTVSRVLNEHPNVSDRARERILAVIRDCGYEPNSNARYLKMQTKTSIAAFVKGTHNLLFADILERMQTLLLEMGEEIHVVYMDEDENEVQRAVAYCRIRRRKGLIFLGGNPLYFARGFGEIAVPSILVSGSAEGLGFTNLSSLTTDDADAAATIIDELVDRGHTRIAIIGGNREASQVGTLRLEGALAELERRGIAFDRELDYEPCRFSMADGYDATVRVLMRSRGVTAIFALGDVIALGVIRALVDAGLSVPGDMSVAGFDGVDSGQFNVPRLTTIRQDADLFARRGVELLLEHIEHPELDAVHEVVPFKLFRRESVDRPAVHA</sequence>
<evidence type="ECO:0000313" key="5">
    <source>
        <dbReference type="EMBL" id="MDM8274255.1"/>
    </source>
</evidence>
<dbReference type="Pfam" id="PF13377">
    <property type="entry name" value="Peripla_BP_3"/>
    <property type="match status" value="1"/>
</dbReference>
<dbReference type="InterPro" id="IPR000843">
    <property type="entry name" value="HTH_LacI"/>
</dbReference>
<dbReference type="SUPFAM" id="SSF53822">
    <property type="entry name" value="Periplasmic binding protein-like I"/>
    <property type="match status" value="1"/>
</dbReference>
<keyword evidence="3" id="KW-0804">Transcription</keyword>
<dbReference type="PROSITE" id="PS50932">
    <property type="entry name" value="HTH_LACI_2"/>
    <property type="match status" value="1"/>
</dbReference>
<accession>A0ABT7V6X4</accession>
<evidence type="ECO:0000256" key="1">
    <source>
        <dbReference type="ARBA" id="ARBA00023015"/>
    </source>
</evidence>
<gene>
    <name evidence="5" type="ORF">QUW28_01900</name>
</gene>
<evidence type="ECO:0000259" key="4">
    <source>
        <dbReference type="PROSITE" id="PS50932"/>
    </source>
</evidence>
<dbReference type="InterPro" id="IPR028082">
    <property type="entry name" value="Peripla_BP_I"/>
</dbReference>
<dbReference type="PANTHER" id="PTHR30146:SF149">
    <property type="entry name" value="HTH-TYPE TRANSCRIPTIONAL REGULATOR EBGR"/>
    <property type="match status" value="1"/>
</dbReference>
<organism evidence="5 6">
    <name type="scientific">Enorma phocaeensis</name>
    <dbReference type="NCBI Taxonomy" id="1871019"/>
    <lineage>
        <taxon>Bacteria</taxon>
        <taxon>Bacillati</taxon>
        <taxon>Actinomycetota</taxon>
        <taxon>Coriobacteriia</taxon>
        <taxon>Coriobacteriales</taxon>
        <taxon>Coriobacteriaceae</taxon>
        <taxon>Enorma</taxon>
    </lineage>
</organism>
<reference evidence="6" key="1">
    <citation type="submission" date="2023-06" db="EMBL/GenBank/DDBJ databases">
        <title>Identification and characterization of horizontal gene transfer across gut microbiota members of farm animals based on homology search.</title>
        <authorList>
            <person name="Zeman M."/>
            <person name="Kubasova T."/>
            <person name="Jahodarova E."/>
            <person name="Nykrynova M."/>
            <person name="Rychlik I."/>
        </authorList>
    </citation>
    <scope>NUCLEOTIDE SEQUENCE [LARGE SCALE GENOMIC DNA]</scope>
    <source>
        <strain evidence="6">154_Feed</strain>
    </source>
</reference>
<dbReference type="SMART" id="SM00354">
    <property type="entry name" value="HTH_LACI"/>
    <property type="match status" value="1"/>
</dbReference>
<dbReference type="SUPFAM" id="SSF47413">
    <property type="entry name" value="lambda repressor-like DNA-binding domains"/>
    <property type="match status" value="1"/>
</dbReference>
<dbReference type="PANTHER" id="PTHR30146">
    <property type="entry name" value="LACI-RELATED TRANSCRIPTIONAL REPRESSOR"/>
    <property type="match status" value="1"/>
</dbReference>
<proteinExistence type="predicted"/>
<dbReference type="Gene3D" id="1.10.260.40">
    <property type="entry name" value="lambda repressor-like DNA-binding domains"/>
    <property type="match status" value="1"/>
</dbReference>
<evidence type="ECO:0000256" key="2">
    <source>
        <dbReference type="ARBA" id="ARBA00023125"/>
    </source>
</evidence>
<feature type="domain" description="HTH lacI-type" evidence="4">
    <location>
        <begin position="1"/>
        <end position="55"/>
    </location>
</feature>
<keyword evidence="1" id="KW-0805">Transcription regulation</keyword>
<protein>
    <submittedName>
        <fullName evidence="5">LacI family DNA-binding transcriptional regulator</fullName>
    </submittedName>
</protein>
<dbReference type="EMBL" id="JAUDDZ010000002">
    <property type="protein sequence ID" value="MDM8274255.1"/>
    <property type="molecule type" value="Genomic_DNA"/>
</dbReference>
<evidence type="ECO:0000313" key="6">
    <source>
        <dbReference type="Proteomes" id="UP001529421"/>
    </source>
</evidence>
<dbReference type="CDD" id="cd06267">
    <property type="entry name" value="PBP1_LacI_sugar_binding-like"/>
    <property type="match status" value="1"/>
</dbReference>